<evidence type="ECO:0000313" key="3">
    <source>
        <dbReference type="EMBL" id="OIW28198.1"/>
    </source>
</evidence>
<evidence type="ECO:0000313" key="4">
    <source>
        <dbReference type="Proteomes" id="UP000182658"/>
    </source>
</evidence>
<dbReference type="STRING" id="1408157.A0A1J7IL63"/>
<dbReference type="OrthoDB" id="5279008at2759"/>
<feature type="region of interest" description="Disordered" evidence="1">
    <location>
        <begin position="1"/>
        <end position="35"/>
    </location>
</feature>
<dbReference type="PROSITE" id="PS50181">
    <property type="entry name" value="FBOX"/>
    <property type="match status" value="1"/>
</dbReference>
<dbReference type="InParanoid" id="A0A1J7IL63"/>
<keyword evidence="4" id="KW-1185">Reference proteome</keyword>
<reference evidence="3 4" key="1">
    <citation type="submission" date="2016-10" db="EMBL/GenBank/DDBJ databases">
        <title>Draft genome sequence of Coniochaeta ligniaria NRRL30616, a lignocellulolytic fungus for bioabatement of inhibitors in plant biomass hydrolysates.</title>
        <authorList>
            <consortium name="DOE Joint Genome Institute"/>
            <person name="Jimenez D.J."/>
            <person name="Hector R.E."/>
            <person name="Riley R."/>
            <person name="Sun H."/>
            <person name="Grigoriev I.V."/>
            <person name="Van Elsas J.D."/>
            <person name="Nichols N.N."/>
        </authorList>
    </citation>
    <scope>NUCLEOTIDE SEQUENCE [LARGE SCALE GENOMIC DNA]</scope>
    <source>
        <strain evidence="3 4">NRRL 30616</strain>
    </source>
</reference>
<gene>
    <name evidence="3" type="ORF">CONLIGDRAFT_714766</name>
</gene>
<dbReference type="Pfam" id="PF12937">
    <property type="entry name" value="F-box-like"/>
    <property type="match status" value="1"/>
</dbReference>
<feature type="compositionally biased region" description="Acidic residues" evidence="1">
    <location>
        <begin position="507"/>
        <end position="541"/>
    </location>
</feature>
<dbReference type="InterPro" id="IPR001810">
    <property type="entry name" value="F-box_dom"/>
</dbReference>
<dbReference type="CDD" id="cd09917">
    <property type="entry name" value="F-box_SF"/>
    <property type="match status" value="1"/>
</dbReference>
<sequence length="541" mass="60234">MDSTVAQPLKRTFEESGLGDGTATSGKGRKLNPDAQKASLDSLPTEILCHIASHLSTSELLSLRLTSRTIEVQLFNDFAAYYFAKKQFMLTTESLQCLLDISLHPKLSTVLQHVIISLDKYAMNMPLGNFHGDDIDTYVARSIKYRQRAYDQAVLLATGRDRELLAQAFGNLRHLKTVGLRDYNSGMRRRDGEGAEWRAYGATTVIRETGMRMLGARGSLIRQPNYAGVGTASTFAARTFTTVLHALGSSGTTPDCIEILLRDELRVLPDYAFHIPKFMEPAVTPLLAGLKTLLLAVGMNQGTMHTAAPIDMGPDEPGFAVHHFLSLVPNVTHLRLNFQSDDPGYTRWFWNWLAIADTDLGTQLLPKLTQLDFGMMRNADLDRLGRVVGRWGSTLTRVSFWKVTIKESDDQRAALQLDSQAKPNRWAELLVQLPKVAPKLRRITVGCLAQVCRDRVQHIALNVGSPPQHSRPPVSWDYRLDEMLDLKKFRSMLDTELKVLWPKDLSSDDSEHDGTDSEGDGSDSEQSDDGGEEGEEYICAA</sequence>
<accession>A0A1J7IL63</accession>
<protein>
    <recommendedName>
        <fullName evidence="2">F-box domain-containing protein</fullName>
    </recommendedName>
</protein>
<feature type="domain" description="F-box" evidence="2">
    <location>
        <begin position="37"/>
        <end position="86"/>
    </location>
</feature>
<dbReference type="Gene3D" id="1.20.1280.50">
    <property type="match status" value="1"/>
</dbReference>
<proteinExistence type="predicted"/>
<dbReference type="AlphaFoldDB" id="A0A1J7IL63"/>
<name>A0A1J7IL63_9PEZI</name>
<organism evidence="3 4">
    <name type="scientific">Coniochaeta ligniaria NRRL 30616</name>
    <dbReference type="NCBI Taxonomy" id="1408157"/>
    <lineage>
        <taxon>Eukaryota</taxon>
        <taxon>Fungi</taxon>
        <taxon>Dikarya</taxon>
        <taxon>Ascomycota</taxon>
        <taxon>Pezizomycotina</taxon>
        <taxon>Sordariomycetes</taxon>
        <taxon>Sordariomycetidae</taxon>
        <taxon>Coniochaetales</taxon>
        <taxon>Coniochaetaceae</taxon>
        <taxon>Coniochaeta</taxon>
    </lineage>
</organism>
<feature type="region of interest" description="Disordered" evidence="1">
    <location>
        <begin position="503"/>
        <end position="541"/>
    </location>
</feature>
<evidence type="ECO:0000256" key="1">
    <source>
        <dbReference type="SAM" id="MobiDB-lite"/>
    </source>
</evidence>
<dbReference type="InterPro" id="IPR036047">
    <property type="entry name" value="F-box-like_dom_sf"/>
</dbReference>
<dbReference type="SUPFAM" id="SSF81383">
    <property type="entry name" value="F-box domain"/>
    <property type="match status" value="1"/>
</dbReference>
<dbReference type="EMBL" id="KV875098">
    <property type="protein sequence ID" value="OIW28198.1"/>
    <property type="molecule type" value="Genomic_DNA"/>
</dbReference>
<evidence type="ECO:0000259" key="2">
    <source>
        <dbReference type="PROSITE" id="PS50181"/>
    </source>
</evidence>
<dbReference type="Proteomes" id="UP000182658">
    <property type="component" value="Unassembled WGS sequence"/>
</dbReference>